<evidence type="ECO:0000256" key="4">
    <source>
        <dbReference type="ARBA" id="ARBA00022475"/>
    </source>
</evidence>
<dbReference type="PANTHER" id="PTHR21716">
    <property type="entry name" value="TRANSMEMBRANE PROTEIN"/>
    <property type="match status" value="1"/>
</dbReference>
<dbReference type="KEGG" id="spat:A0O21_04255"/>
<dbReference type="InterPro" id="IPR002549">
    <property type="entry name" value="AI-2E-like"/>
</dbReference>
<keyword evidence="10" id="KW-1185">Reference proteome</keyword>
<evidence type="ECO:0000256" key="8">
    <source>
        <dbReference type="SAM" id="Phobius"/>
    </source>
</evidence>
<dbReference type="EMBL" id="CP014699">
    <property type="protein sequence ID" value="AND79294.1"/>
    <property type="molecule type" value="Genomic_DNA"/>
</dbReference>
<feature type="transmembrane region" description="Helical" evidence="8">
    <location>
        <begin position="201"/>
        <end position="223"/>
    </location>
</feature>
<dbReference type="PANTHER" id="PTHR21716:SF53">
    <property type="entry name" value="PERMEASE PERM-RELATED"/>
    <property type="match status" value="1"/>
</dbReference>
<proteinExistence type="inferred from homology"/>
<organism evidence="9 10">
    <name type="scientific">Streptococcus pantholopis</name>
    <dbReference type="NCBI Taxonomy" id="1811193"/>
    <lineage>
        <taxon>Bacteria</taxon>
        <taxon>Bacillati</taxon>
        <taxon>Bacillota</taxon>
        <taxon>Bacilli</taxon>
        <taxon>Lactobacillales</taxon>
        <taxon>Streptococcaceae</taxon>
        <taxon>Streptococcus</taxon>
    </lineage>
</organism>
<evidence type="ECO:0000256" key="3">
    <source>
        <dbReference type="ARBA" id="ARBA00022448"/>
    </source>
</evidence>
<feature type="transmembrane region" description="Helical" evidence="8">
    <location>
        <begin position="7"/>
        <end position="26"/>
    </location>
</feature>
<comment type="subcellular location">
    <subcellularLocation>
        <location evidence="1">Cell membrane</location>
        <topology evidence="1">Multi-pass membrane protein</topology>
    </subcellularLocation>
</comment>
<keyword evidence="6 8" id="KW-1133">Transmembrane helix</keyword>
<dbReference type="OrthoDB" id="9793390at2"/>
<feature type="transmembrane region" description="Helical" evidence="8">
    <location>
        <begin position="78"/>
        <end position="97"/>
    </location>
</feature>
<dbReference type="Pfam" id="PF01594">
    <property type="entry name" value="AI-2E_transport"/>
    <property type="match status" value="1"/>
</dbReference>
<dbReference type="GO" id="GO:0005886">
    <property type="term" value="C:plasma membrane"/>
    <property type="evidence" value="ECO:0007669"/>
    <property type="project" value="UniProtKB-SubCell"/>
</dbReference>
<feature type="transmembrane region" description="Helical" evidence="8">
    <location>
        <begin position="294"/>
        <end position="313"/>
    </location>
</feature>
<reference evidence="9 10" key="1">
    <citation type="journal article" date="2016" name="Int. J. Syst. Evol. Microbiol.">
        <title>Streptococcuspantholopis sp. nov., isolated from faeces of the Tibetan antelope (Pantholops hodgsonii).</title>
        <authorList>
            <person name="Bai X."/>
            <person name="Xiong Y."/>
            <person name="Lu S."/>
            <person name="Jin D."/>
            <person name="Lai X."/>
            <person name="Yang J."/>
            <person name="Niu L."/>
            <person name="Hu S."/>
            <person name="Meng X."/>
            <person name="Pu J."/>
            <person name="Ye C."/>
            <person name="Xu J."/>
        </authorList>
    </citation>
    <scope>NUCLEOTIDE SEQUENCE [LARGE SCALE GENOMIC DNA]</scope>
    <source>
        <strain evidence="9 10">TA 26</strain>
    </source>
</reference>
<gene>
    <name evidence="9" type="ORF">A0O21_04255</name>
</gene>
<feature type="transmembrane region" description="Helical" evidence="8">
    <location>
        <begin position="235"/>
        <end position="256"/>
    </location>
</feature>
<reference evidence="10" key="2">
    <citation type="submission" date="2016-03" db="EMBL/GenBank/DDBJ databases">
        <title>Streptococcus antelopensis sp. nov., isolated from the feces of the Tibetan antelope (Pantholops hodgsonii) in Hoh Xil National Nature Reserve, Qinghai, China.</title>
        <authorList>
            <person name="Bai X."/>
        </authorList>
    </citation>
    <scope>NUCLEOTIDE SEQUENCE [LARGE SCALE GENOMIC DNA]</scope>
    <source>
        <strain evidence="10">TA 26</strain>
    </source>
</reference>
<evidence type="ECO:0000313" key="10">
    <source>
        <dbReference type="Proteomes" id="UP000077317"/>
    </source>
</evidence>
<dbReference type="GO" id="GO:0055085">
    <property type="term" value="P:transmembrane transport"/>
    <property type="evidence" value="ECO:0007669"/>
    <property type="project" value="TreeGrafter"/>
</dbReference>
<keyword evidence="7 8" id="KW-0472">Membrane</keyword>
<accession>A0A172Q756</accession>
<protein>
    <submittedName>
        <fullName evidence="9">AI-2E family transporter</fullName>
    </submittedName>
</protein>
<dbReference type="AlphaFoldDB" id="A0A172Q756"/>
<feature type="transmembrane region" description="Helical" evidence="8">
    <location>
        <begin position="262"/>
        <end position="287"/>
    </location>
</feature>
<evidence type="ECO:0000313" key="9">
    <source>
        <dbReference type="EMBL" id="AND79294.1"/>
    </source>
</evidence>
<evidence type="ECO:0000256" key="6">
    <source>
        <dbReference type="ARBA" id="ARBA00022989"/>
    </source>
</evidence>
<feature type="transmembrane region" description="Helical" evidence="8">
    <location>
        <begin position="159"/>
        <end position="189"/>
    </location>
</feature>
<dbReference type="Proteomes" id="UP000077317">
    <property type="component" value="Chromosome"/>
</dbReference>
<name>A0A172Q756_9STRE</name>
<feature type="transmembrane region" description="Helical" evidence="8">
    <location>
        <begin position="325"/>
        <end position="358"/>
    </location>
</feature>
<dbReference type="STRING" id="1811193.A0O21_04255"/>
<feature type="transmembrane region" description="Helical" evidence="8">
    <location>
        <begin position="38"/>
        <end position="58"/>
    </location>
</feature>
<keyword evidence="4" id="KW-1003">Cell membrane</keyword>
<evidence type="ECO:0000256" key="2">
    <source>
        <dbReference type="ARBA" id="ARBA00009773"/>
    </source>
</evidence>
<dbReference type="RefSeq" id="WP_067061821.1">
    <property type="nucleotide sequence ID" value="NZ_CP014699.1"/>
</dbReference>
<evidence type="ECO:0000256" key="5">
    <source>
        <dbReference type="ARBA" id="ARBA00022692"/>
    </source>
</evidence>
<comment type="similarity">
    <text evidence="2">Belongs to the autoinducer-2 exporter (AI-2E) (TC 2.A.86) family.</text>
</comment>
<evidence type="ECO:0000256" key="1">
    <source>
        <dbReference type="ARBA" id="ARBA00004651"/>
    </source>
</evidence>
<evidence type="ECO:0000256" key="7">
    <source>
        <dbReference type="ARBA" id="ARBA00023136"/>
    </source>
</evidence>
<sequence length="373" mass="41119">MKFSKRQASYLIAVFVICYFIQANWSGGARLLKTVWTASQPFAIGAALAYIINIVMAAYERLFGLLLTSEKQFKLKRLLAMVSAYLSFIALIVWLFSIVIPDLIASLSSLLTIDTGALQKFLTELYENRQFAKVLDYFGLETDLTAAFSRYSQQILTQVLAILTGLLTSVTSIASTIVNVFVSFVFSIYVLSSKEQLKHQFHLLIDTYLTPYAASIYYVLGIVHQRFRGFFAGQTIEAFILATLCTIGMMIFNFPFATTVGVLVGFTNIIPVIGAYLGGLLGTILVFTQSPKQAFFFLIFLIILQQCESNLVYPRVVGGSIGLPAIWVLFSVIVGGAVFGVVGMLIAVPLSASVYQIIKDNVAKRRAQQPSNG</sequence>
<keyword evidence="5 8" id="KW-0812">Transmembrane</keyword>
<keyword evidence="3" id="KW-0813">Transport</keyword>